<dbReference type="EMBL" id="CAMGZC010000151">
    <property type="protein sequence ID" value="CAI0644212.1"/>
    <property type="molecule type" value="Genomic_DNA"/>
</dbReference>
<dbReference type="InterPro" id="IPR007138">
    <property type="entry name" value="ABM_dom"/>
</dbReference>
<name>A0A9W4RNS6_9PEZI</name>
<dbReference type="Pfam" id="PF03992">
    <property type="entry name" value="ABM"/>
    <property type="match status" value="1"/>
</dbReference>
<comment type="caution">
    <text evidence="2">The sequence shown here is derived from an EMBL/GenBank/DDBJ whole genome shotgun (WGS) entry which is preliminary data.</text>
</comment>
<keyword evidence="3" id="KW-1185">Reference proteome</keyword>
<dbReference type="Proteomes" id="UP001152533">
    <property type="component" value="Unassembled WGS sequence"/>
</dbReference>
<evidence type="ECO:0000313" key="3">
    <source>
        <dbReference type="Proteomes" id="UP001152533"/>
    </source>
</evidence>
<evidence type="ECO:0000313" key="2">
    <source>
        <dbReference type="EMBL" id="CAI0644212.1"/>
    </source>
</evidence>
<proteinExistence type="predicted"/>
<dbReference type="Gene3D" id="3.30.70.100">
    <property type="match status" value="1"/>
</dbReference>
<protein>
    <recommendedName>
        <fullName evidence="1">ABM domain-containing protein</fullName>
    </recommendedName>
</protein>
<dbReference type="SUPFAM" id="SSF54909">
    <property type="entry name" value="Dimeric alpha+beta barrel"/>
    <property type="match status" value="1"/>
</dbReference>
<dbReference type="InterPro" id="IPR011008">
    <property type="entry name" value="Dimeric_a/b-barrel"/>
</dbReference>
<accession>A0A9W4RNS6</accession>
<dbReference type="AlphaFoldDB" id="A0A9W4RNS6"/>
<sequence length="112" mass="12653">MAAQTVTLWCTLRPAAGRESELRQVLLDLATKVHSVEQTCVRYEVFEMDSSTAGPSSTMFHLLEQWPSQIDLDRHTQREWLVDIRKKFDAGLLAEAELIENMSKIGGFTSPS</sequence>
<organism evidence="2 3">
    <name type="scientific">Colletotrichum noveboracense</name>
    <dbReference type="NCBI Taxonomy" id="2664923"/>
    <lineage>
        <taxon>Eukaryota</taxon>
        <taxon>Fungi</taxon>
        <taxon>Dikarya</taxon>
        <taxon>Ascomycota</taxon>
        <taxon>Pezizomycotina</taxon>
        <taxon>Sordariomycetes</taxon>
        <taxon>Hypocreomycetidae</taxon>
        <taxon>Glomerellales</taxon>
        <taxon>Glomerellaceae</taxon>
        <taxon>Colletotrichum</taxon>
        <taxon>Colletotrichum gloeosporioides species complex</taxon>
    </lineage>
</organism>
<reference evidence="2" key="1">
    <citation type="submission" date="2022-08" db="EMBL/GenBank/DDBJ databases">
        <authorList>
            <person name="Giroux E."/>
            <person name="Giroux E."/>
        </authorList>
    </citation>
    <scope>NUCLEOTIDE SEQUENCE</scope>
    <source>
        <strain evidence="2">H1091258</strain>
    </source>
</reference>
<feature type="domain" description="ABM" evidence="1">
    <location>
        <begin position="11"/>
        <end position="79"/>
    </location>
</feature>
<gene>
    <name evidence="2" type="ORF">CGXH109_LOCUS33310</name>
</gene>
<evidence type="ECO:0000259" key="1">
    <source>
        <dbReference type="Pfam" id="PF03992"/>
    </source>
</evidence>